<name>A0A8J2JE40_9HEXA</name>
<dbReference type="GO" id="GO:0005886">
    <property type="term" value="C:plasma membrane"/>
    <property type="evidence" value="ECO:0007669"/>
    <property type="project" value="TreeGrafter"/>
</dbReference>
<sequence>MSNTSPDALMNFLYAEAKLEIWLDEHQPAEKHITKAKSALLDIKKSILLCLNQSNDQSGLKTDALVLLAKVYFASGLYEEALEELNKSGFENIDHPAHTVRNLQLMAEAYSVKGFCLEKVGRSWRGSSSLTEVARKEEILRCYHKAADLAIAYFQNQEKYAANLASVNSTTTTVSQSPHPPTYDKKRPNSLIDYAIRRGPVILLEDNQTDEAVKRLQWLLRSCETNAFSSIRLLLYRRLAEVLLRYRWFPSSAPAMDSLSKAKHYAGASIFTPHNLWEDVFLVLLLSEAVVVRDGVLNQAPEFAKARKLANLNAAAVFDLLTVAAGRWGKFSVLNECFDRALKFSFEEPHVWSQYALTFQAGNINSRKSTHTILEAAKLSKKPTSLLLLGAQQLFSRYEVQEGLDLVAKAKEKELAGAQKMLQRVCLYEGIGTFLLSFEKHMHQQRLHDLDTAIAVLQSASDMDPMDHLTLHWLGRVHAWSRNLQDGFAFSVRALRAFPFHLPTLQLIILLLSAQRNYPDALSVTEEALDEYPDHLGLLQMKAALEEVVLGPEAALLTLKQMLMIWKNLFDDGITMRSDSPDSRAPGGTLHLPSPTDRETVSVASFRAPSMAGSSTNTGTLNAGFRADAALSEIASSISMHGSLAQSGTGELAWAAQINIWVMLAELYLKLDKPDQALSSIEEAAQIAAAHQDVLYVRGQIAEYHEDFAEARVFYESAVAVRPTHSKALQSLALMQHYFGSHRLAEKTLQDALRLDPYDHHTWYKLGKVLEALGECAEAGDCMATALDIEAISPVLPYSVIPVCFD</sequence>
<dbReference type="AlphaFoldDB" id="A0A8J2JE40"/>
<organism evidence="3 4">
    <name type="scientific">Allacma fusca</name>
    <dbReference type="NCBI Taxonomy" id="39272"/>
    <lineage>
        <taxon>Eukaryota</taxon>
        <taxon>Metazoa</taxon>
        <taxon>Ecdysozoa</taxon>
        <taxon>Arthropoda</taxon>
        <taxon>Hexapoda</taxon>
        <taxon>Collembola</taxon>
        <taxon>Symphypleona</taxon>
        <taxon>Sminthuridae</taxon>
        <taxon>Allacma</taxon>
    </lineage>
</organism>
<dbReference type="OrthoDB" id="29013at2759"/>
<dbReference type="GO" id="GO:0072659">
    <property type="term" value="P:protein localization to plasma membrane"/>
    <property type="evidence" value="ECO:0007669"/>
    <property type="project" value="TreeGrafter"/>
</dbReference>
<evidence type="ECO:0000256" key="1">
    <source>
        <dbReference type="SAM" id="MobiDB-lite"/>
    </source>
</evidence>
<protein>
    <recommendedName>
        <fullName evidence="2">Tetratricopeptide repeat protein 7 N-terminal domain-containing protein</fullName>
    </recommendedName>
</protein>
<dbReference type="InterPro" id="IPR019734">
    <property type="entry name" value="TPR_rpt"/>
</dbReference>
<feature type="region of interest" description="Disordered" evidence="1">
    <location>
        <begin position="577"/>
        <end position="598"/>
    </location>
</feature>
<proteinExistence type="predicted"/>
<dbReference type="GO" id="GO:0046854">
    <property type="term" value="P:phosphatidylinositol phosphate biosynthetic process"/>
    <property type="evidence" value="ECO:0007669"/>
    <property type="project" value="TreeGrafter"/>
</dbReference>
<evidence type="ECO:0000313" key="3">
    <source>
        <dbReference type="EMBL" id="CAG7716142.1"/>
    </source>
</evidence>
<dbReference type="PANTHER" id="PTHR23083:SF464">
    <property type="entry name" value="TETRATRICOPEPTIDE REPEAT DOMAIN 7, ISOFORM A"/>
    <property type="match status" value="1"/>
</dbReference>
<feature type="domain" description="Tetratricopeptide repeat protein 7 N-terminal" evidence="2">
    <location>
        <begin position="5"/>
        <end position="337"/>
    </location>
</feature>
<dbReference type="Proteomes" id="UP000708208">
    <property type="component" value="Unassembled WGS sequence"/>
</dbReference>
<keyword evidence="4" id="KW-1185">Reference proteome</keyword>
<dbReference type="SMART" id="SM00028">
    <property type="entry name" value="TPR"/>
    <property type="match status" value="6"/>
</dbReference>
<gene>
    <name evidence="3" type="ORF">AFUS01_LOCUS5671</name>
</gene>
<dbReference type="Pfam" id="PF19440">
    <property type="entry name" value="TTC7_N"/>
    <property type="match status" value="1"/>
</dbReference>
<evidence type="ECO:0000259" key="2">
    <source>
        <dbReference type="Pfam" id="PF19440"/>
    </source>
</evidence>
<dbReference type="InterPro" id="IPR051722">
    <property type="entry name" value="Endocytosis_PI4K-reg_protein"/>
</dbReference>
<comment type="caution">
    <text evidence="3">The sequence shown here is derived from an EMBL/GenBank/DDBJ whole genome shotgun (WGS) entry which is preliminary data.</text>
</comment>
<reference evidence="3" key="1">
    <citation type="submission" date="2021-06" db="EMBL/GenBank/DDBJ databases">
        <authorList>
            <person name="Hodson N. C."/>
            <person name="Mongue J. A."/>
            <person name="Jaron S. K."/>
        </authorList>
    </citation>
    <scope>NUCLEOTIDE SEQUENCE</scope>
</reference>
<dbReference type="PANTHER" id="PTHR23083">
    <property type="entry name" value="TETRATRICOPEPTIDE REPEAT PROTEIN, TPR"/>
    <property type="match status" value="1"/>
</dbReference>
<dbReference type="Pfam" id="PF13432">
    <property type="entry name" value="TPR_16"/>
    <property type="match status" value="1"/>
</dbReference>
<accession>A0A8J2JE40</accession>
<dbReference type="EMBL" id="CAJVCH010036217">
    <property type="protein sequence ID" value="CAG7716142.1"/>
    <property type="molecule type" value="Genomic_DNA"/>
</dbReference>
<evidence type="ECO:0000313" key="4">
    <source>
        <dbReference type="Proteomes" id="UP000708208"/>
    </source>
</evidence>
<dbReference type="InterPro" id="IPR045819">
    <property type="entry name" value="TTC7_N"/>
</dbReference>